<protein>
    <submittedName>
        <fullName evidence="2">Uncharacterized protein</fullName>
    </submittedName>
</protein>
<keyword evidence="1" id="KW-0732">Signal</keyword>
<reference evidence="2 3" key="1">
    <citation type="submission" date="2024-04" db="EMBL/GenBank/DDBJ databases">
        <authorList>
            <person name="Fracassetti M."/>
        </authorList>
    </citation>
    <scope>NUCLEOTIDE SEQUENCE [LARGE SCALE GENOMIC DNA]</scope>
</reference>
<evidence type="ECO:0000313" key="3">
    <source>
        <dbReference type="Proteomes" id="UP001497516"/>
    </source>
</evidence>
<feature type="chain" id="PRO_5043898160" evidence="1">
    <location>
        <begin position="30"/>
        <end position="98"/>
    </location>
</feature>
<keyword evidence="3" id="KW-1185">Reference proteome</keyword>
<evidence type="ECO:0000313" key="2">
    <source>
        <dbReference type="EMBL" id="CAL1371271.1"/>
    </source>
</evidence>
<evidence type="ECO:0000256" key="1">
    <source>
        <dbReference type="SAM" id="SignalP"/>
    </source>
</evidence>
<dbReference type="Proteomes" id="UP001497516">
    <property type="component" value="Chromosome 2"/>
</dbReference>
<dbReference type="AlphaFoldDB" id="A0AAV2DBP2"/>
<name>A0AAV2DBP2_9ROSI</name>
<accession>A0AAV2DBP2</accession>
<dbReference type="EMBL" id="OZ034815">
    <property type="protein sequence ID" value="CAL1371271.1"/>
    <property type="molecule type" value="Genomic_DNA"/>
</dbReference>
<sequence length="98" mass="10839">MRTTTSGSSVLALLLLLTVLTALIHYSDSRPIAPSGYRERVVEIKDRTKMKFPFPIPARLAAMSRFVPGKSAMNNELDKPIHSISDKWVPAGPNPLHN</sequence>
<feature type="signal peptide" evidence="1">
    <location>
        <begin position="1"/>
        <end position="29"/>
    </location>
</feature>
<proteinExistence type="predicted"/>
<organism evidence="2 3">
    <name type="scientific">Linum trigynum</name>
    <dbReference type="NCBI Taxonomy" id="586398"/>
    <lineage>
        <taxon>Eukaryota</taxon>
        <taxon>Viridiplantae</taxon>
        <taxon>Streptophyta</taxon>
        <taxon>Embryophyta</taxon>
        <taxon>Tracheophyta</taxon>
        <taxon>Spermatophyta</taxon>
        <taxon>Magnoliopsida</taxon>
        <taxon>eudicotyledons</taxon>
        <taxon>Gunneridae</taxon>
        <taxon>Pentapetalae</taxon>
        <taxon>rosids</taxon>
        <taxon>fabids</taxon>
        <taxon>Malpighiales</taxon>
        <taxon>Linaceae</taxon>
        <taxon>Linum</taxon>
    </lineage>
</organism>
<gene>
    <name evidence="2" type="ORF">LTRI10_LOCUS13347</name>
</gene>